<dbReference type="PANTHER" id="PTHR11686:SF9">
    <property type="entry name" value="RE13973P"/>
    <property type="match status" value="1"/>
</dbReference>
<keyword evidence="1" id="KW-0012">Acyltransferase</keyword>
<comment type="caution">
    <text evidence="3">The sequence shown here is derived from an EMBL/GenBank/DDBJ whole genome shotgun (WGS) entry which is preliminary data.</text>
</comment>
<dbReference type="PRINTS" id="PR01210">
    <property type="entry name" value="GGTRANSPTASE"/>
</dbReference>
<comment type="function">
    <text evidence="1">Cleaves the gamma-glutamyl peptide bond of glutathione and glutathione conjugates.</text>
</comment>
<dbReference type="Proteomes" id="UP001165090">
    <property type="component" value="Unassembled WGS sequence"/>
</dbReference>
<accession>A0ABQ5SG06</accession>
<gene>
    <name evidence="3" type="ORF">VaNZ11_013059</name>
</gene>
<keyword evidence="2" id="KW-0812">Transmembrane</keyword>
<comment type="catalytic activity">
    <reaction evidence="1">
        <text>an S-substituted glutathione + H2O = an S-substituted L-cysteinylglycine + L-glutamate</text>
        <dbReference type="Rhea" id="RHEA:59468"/>
        <dbReference type="ChEBI" id="CHEBI:15377"/>
        <dbReference type="ChEBI" id="CHEBI:29985"/>
        <dbReference type="ChEBI" id="CHEBI:90779"/>
        <dbReference type="ChEBI" id="CHEBI:143103"/>
        <dbReference type="EC" id="3.4.19.13"/>
    </reaction>
</comment>
<keyword evidence="2" id="KW-1133">Transmembrane helix</keyword>
<name>A0ABQ5SG06_9CHLO</name>
<dbReference type="Gene3D" id="1.10.246.130">
    <property type="match status" value="1"/>
</dbReference>
<dbReference type="EC" id="2.3.2.2" evidence="1"/>
<reference evidence="3 4" key="1">
    <citation type="journal article" date="2023" name="IScience">
        <title>Expanded male sex-determining region conserved during the evolution of homothallism in the green alga Volvox.</title>
        <authorList>
            <person name="Yamamoto K."/>
            <person name="Matsuzaki R."/>
            <person name="Mahakham W."/>
            <person name="Heman W."/>
            <person name="Sekimoto H."/>
            <person name="Kawachi M."/>
            <person name="Minakuchi Y."/>
            <person name="Toyoda A."/>
            <person name="Nozaki H."/>
        </authorList>
    </citation>
    <scope>NUCLEOTIDE SEQUENCE [LARGE SCALE GENOMIC DNA]</scope>
    <source>
        <strain evidence="3 4">NIES-4468</strain>
    </source>
</reference>
<keyword evidence="4" id="KW-1185">Reference proteome</keyword>
<sequence length="698" mass="73923">MSEKNIYSTGATLAMDVEAQEPLLRHRAQVGCTRCNVGLWSCMGAILIFLIVMTAVFTGHDGGGSSSRGVPTPGSAMAYGFAVPTGAVTGCNDSEALCLITKPVPSPEQDYRGHPRRVNGTKGLVASDQSRCADIGARVLEDGGHAVDAAVAVVLCQGVVNPFASGVGGGHFALIRLANGSSEFINAREVAPGAARPDMYSGKPQYASLDGGLAVAVPLELKGLELAWRRHGRLPWARLVQPAAEIARHGFAAHPYFVYVVTGNFTLNRLKSDPLTAEAFLVRDPRDGSYRAPRVGELCCRRPALADTLDSVAKYGVSWLYEPKRLEEMAAEIQAAGGIITAADFLAAEPRVEIPLTYTLPGPVSYKLLVPPPPSSGAVLYLALSIVLGYNITLDRMDPVLAAHREVEAMKHAFAVRNALGDPGTPSRPFTNVAAVLTDISNGSFSDQLRLLINDSSVLPLKMYGGRWNPMVSGLNPEDHGTSHIAILDANGNAVSVTTTINTAFGSNVISKSTGILFNNEMDDFSRSDSANKYNLPPAVANSIEAFKRPLSSMSPAVVLDPNGQLRMVVGASNGPRIITGIMQTILRVLYSGMDPLRAVSESRLHNQWQPTRCLYENFTLNGVTYTPDPRVIAGLAAKGDNMEPYNDQLGDVQVILLEDMAGSSRLGIAVADPRKDGAPAAVAAISPMTAKAAAGAG</sequence>
<dbReference type="EMBL" id="BSDZ01000080">
    <property type="protein sequence ID" value="GLI68589.1"/>
    <property type="molecule type" value="Genomic_DNA"/>
</dbReference>
<protein>
    <recommendedName>
        <fullName evidence="1">Glutathione hydrolase</fullName>
        <ecNumber evidence="1">2.3.2.2</ecNumber>
        <ecNumber evidence="1">3.4.19.13</ecNumber>
    </recommendedName>
    <alternativeName>
        <fullName evidence="1">Gamma-glutamyltransferase</fullName>
    </alternativeName>
    <alternativeName>
        <fullName evidence="1">Gamma-glutamyltranspeptidase</fullName>
    </alternativeName>
</protein>
<evidence type="ECO:0000313" key="4">
    <source>
        <dbReference type="Proteomes" id="UP001165090"/>
    </source>
</evidence>
<dbReference type="InterPro" id="IPR029055">
    <property type="entry name" value="Ntn_hydrolases_N"/>
</dbReference>
<feature type="transmembrane region" description="Helical" evidence="2">
    <location>
        <begin position="37"/>
        <end position="57"/>
    </location>
</feature>
<dbReference type="InterPro" id="IPR043137">
    <property type="entry name" value="GGT_ssub_C"/>
</dbReference>
<evidence type="ECO:0000256" key="2">
    <source>
        <dbReference type="SAM" id="Phobius"/>
    </source>
</evidence>
<dbReference type="InterPro" id="IPR043138">
    <property type="entry name" value="GGT_lsub"/>
</dbReference>
<keyword evidence="2" id="KW-0472">Membrane</keyword>
<comment type="pathway">
    <text evidence="1">Sulfur metabolism; glutathione metabolism.</text>
</comment>
<keyword evidence="1" id="KW-0378">Hydrolase</keyword>
<dbReference type="InterPro" id="IPR000101">
    <property type="entry name" value="GGT_peptidase"/>
</dbReference>
<comment type="catalytic activity">
    <reaction evidence="1">
        <text>glutathione + H2O = L-cysteinylglycine + L-glutamate</text>
        <dbReference type="Rhea" id="RHEA:28807"/>
        <dbReference type="ChEBI" id="CHEBI:15377"/>
        <dbReference type="ChEBI" id="CHEBI:29985"/>
        <dbReference type="ChEBI" id="CHEBI:57925"/>
        <dbReference type="ChEBI" id="CHEBI:61694"/>
        <dbReference type="EC" id="3.4.19.13"/>
    </reaction>
</comment>
<dbReference type="SUPFAM" id="SSF56235">
    <property type="entry name" value="N-terminal nucleophile aminohydrolases (Ntn hydrolases)"/>
    <property type="match status" value="1"/>
</dbReference>
<organism evidence="3 4">
    <name type="scientific">Volvox africanus</name>
    <dbReference type="NCBI Taxonomy" id="51714"/>
    <lineage>
        <taxon>Eukaryota</taxon>
        <taxon>Viridiplantae</taxon>
        <taxon>Chlorophyta</taxon>
        <taxon>core chlorophytes</taxon>
        <taxon>Chlorophyceae</taxon>
        <taxon>CS clade</taxon>
        <taxon>Chlamydomonadales</taxon>
        <taxon>Volvocaceae</taxon>
        <taxon>Volvox</taxon>
    </lineage>
</organism>
<comment type="catalytic activity">
    <reaction evidence="1">
        <text>an N-terminal (5-L-glutamyl)-[peptide] + an alpha-amino acid = 5-L-glutamyl amino acid + an N-terminal L-alpha-aminoacyl-[peptide]</text>
        <dbReference type="Rhea" id="RHEA:23904"/>
        <dbReference type="Rhea" id="RHEA-COMP:9780"/>
        <dbReference type="Rhea" id="RHEA-COMP:9795"/>
        <dbReference type="ChEBI" id="CHEBI:77644"/>
        <dbReference type="ChEBI" id="CHEBI:78597"/>
        <dbReference type="ChEBI" id="CHEBI:78599"/>
        <dbReference type="ChEBI" id="CHEBI:78608"/>
        <dbReference type="EC" id="2.3.2.2"/>
    </reaction>
</comment>
<dbReference type="Gene3D" id="3.60.20.40">
    <property type="match status" value="1"/>
</dbReference>
<evidence type="ECO:0000256" key="1">
    <source>
        <dbReference type="RuleBase" id="RU368068"/>
    </source>
</evidence>
<dbReference type="PANTHER" id="PTHR11686">
    <property type="entry name" value="GAMMA GLUTAMYL TRANSPEPTIDASE"/>
    <property type="match status" value="1"/>
</dbReference>
<proteinExistence type="predicted"/>
<dbReference type="Pfam" id="PF01019">
    <property type="entry name" value="G_glu_transpept"/>
    <property type="match status" value="1"/>
</dbReference>
<evidence type="ECO:0000313" key="3">
    <source>
        <dbReference type="EMBL" id="GLI68589.1"/>
    </source>
</evidence>
<keyword evidence="1" id="KW-0808">Transferase</keyword>
<dbReference type="EC" id="3.4.19.13" evidence="1"/>